<sequence>MERVAHPPLAPGGLLTPRSSPRCPTAHPDPARIGDHEVRTGVPVARGVQGGWPTGPVGTCRGVRPPAYDHAVIDASLSQADAWRPFVTALRNSMPPGAAEAEFRGTMAPGAFGGSIAYDGDHSLPGLRLERGERPTDMLRSLAGLTGGQTVAVRGVTTRSGSAVVSIVPSAPQVSFGMGSDLLEDVHLVAGAHPEPYRREPVRHDVALSAGADAATVTALVRQLLPDARPVDPSELAAAEADLGVALPDDVRALFLAAAEGTLVLQPADRELFYGLRIVPLADAAARAYLEPQARYLSWTYGATEVVAPDPHGRVQQLAASSAWFVVGEDGGGNLYVVDLAPGPQGTFGQVLFVDHEMSAGARWLAPSLTELLTERPATLAKPGPEGELLVRVGSRTGKTLADVQPTTEVLYIGAAAVPCDLSALAGHRLRTLVTESAVVANLPATTELPALEYLRLDVVGWQQLLRAGQVPSTLLTAGLSGRAGWTDTVEVVNGLLAAWKRKPIQVIDVPV</sequence>
<dbReference type="SUPFAM" id="SSF160631">
    <property type="entry name" value="SMI1/KNR4-like"/>
    <property type="match status" value="1"/>
</dbReference>
<evidence type="ECO:0000313" key="4">
    <source>
        <dbReference type="Proteomes" id="UP000281726"/>
    </source>
</evidence>
<accession>A0A3A9ZH20</accession>
<dbReference type="Gene3D" id="3.40.1580.10">
    <property type="entry name" value="SMI1/KNR4-like"/>
    <property type="match status" value="1"/>
</dbReference>
<organism evidence="3 4">
    <name type="scientific">Micromonospora endolithica</name>
    <dbReference type="NCBI Taxonomy" id="230091"/>
    <lineage>
        <taxon>Bacteria</taxon>
        <taxon>Bacillati</taxon>
        <taxon>Actinomycetota</taxon>
        <taxon>Actinomycetes</taxon>
        <taxon>Micromonosporales</taxon>
        <taxon>Micromonosporaceae</taxon>
        <taxon>Micromonospora</taxon>
    </lineage>
</organism>
<evidence type="ECO:0000256" key="1">
    <source>
        <dbReference type="SAM" id="MobiDB-lite"/>
    </source>
</evidence>
<feature type="domain" description="Knr4/Smi1-like" evidence="2">
    <location>
        <begin position="230"/>
        <end position="375"/>
    </location>
</feature>
<dbReference type="EMBL" id="RBAK01000004">
    <property type="protein sequence ID" value="RKN47600.1"/>
    <property type="molecule type" value="Genomic_DNA"/>
</dbReference>
<dbReference type="AlphaFoldDB" id="A0A3A9ZH20"/>
<protein>
    <recommendedName>
        <fullName evidence="2">Knr4/Smi1-like domain-containing protein</fullName>
    </recommendedName>
</protein>
<dbReference type="Proteomes" id="UP000281726">
    <property type="component" value="Unassembled WGS sequence"/>
</dbReference>
<dbReference type="OrthoDB" id="4759758at2"/>
<name>A0A3A9ZH20_9ACTN</name>
<evidence type="ECO:0000313" key="3">
    <source>
        <dbReference type="EMBL" id="RKN47600.1"/>
    </source>
</evidence>
<dbReference type="PANTHER" id="PTHR47432">
    <property type="entry name" value="CELL WALL ASSEMBLY REGULATOR SMI1"/>
    <property type="match status" value="1"/>
</dbReference>
<evidence type="ECO:0000259" key="2">
    <source>
        <dbReference type="SMART" id="SM00860"/>
    </source>
</evidence>
<dbReference type="InterPro" id="IPR018958">
    <property type="entry name" value="Knr4/Smi1-like_dom"/>
</dbReference>
<dbReference type="PANTHER" id="PTHR47432:SF1">
    <property type="entry name" value="CELL WALL ASSEMBLY REGULATOR SMI1"/>
    <property type="match status" value="1"/>
</dbReference>
<gene>
    <name evidence="3" type="ORF">D7223_12595</name>
</gene>
<feature type="region of interest" description="Disordered" evidence="1">
    <location>
        <begin position="1"/>
        <end position="35"/>
    </location>
</feature>
<comment type="caution">
    <text evidence="3">The sequence shown here is derived from an EMBL/GenBank/DDBJ whole genome shotgun (WGS) entry which is preliminary data.</text>
</comment>
<dbReference type="InterPro" id="IPR037883">
    <property type="entry name" value="Knr4/Smi1-like_sf"/>
</dbReference>
<dbReference type="SMART" id="SM00860">
    <property type="entry name" value="SMI1_KNR4"/>
    <property type="match status" value="1"/>
</dbReference>
<proteinExistence type="predicted"/>
<dbReference type="Pfam" id="PF09346">
    <property type="entry name" value="SMI1_KNR4"/>
    <property type="match status" value="1"/>
</dbReference>
<dbReference type="InterPro" id="IPR051873">
    <property type="entry name" value="KNR4/SMI1_regulator"/>
</dbReference>
<reference evidence="3 4" key="1">
    <citation type="journal article" date="2004" name="Syst. Appl. Microbiol.">
        <title>Cryptoendolithic actinomycetes from antarctic sandstone rock samples: Micromonospora endolithica sp. nov. and two isolates related to Micromonospora coerulea Jensen 1932.</title>
        <authorList>
            <person name="Hirsch P."/>
            <person name="Mevs U."/>
            <person name="Kroppenstedt R.M."/>
            <person name="Schumann P."/>
            <person name="Stackebrandt E."/>
        </authorList>
    </citation>
    <scope>NUCLEOTIDE SEQUENCE [LARGE SCALE GENOMIC DNA]</scope>
    <source>
        <strain evidence="3 4">JCM 12677</strain>
    </source>
</reference>
<keyword evidence="4" id="KW-1185">Reference proteome</keyword>